<evidence type="ECO:0000313" key="5">
    <source>
        <dbReference type="EMBL" id="XBG55441.1"/>
    </source>
</evidence>
<evidence type="ECO:0000256" key="4">
    <source>
        <dbReference type="SAM" id="MobiDB-lite"/>
    </source>
</evidence>
<protein>
    <submittedName>
        <fullName evidence="5">RNA-dependent RNA polymerase</fullName>
    </submittedName>
</protein>
<dbReference type="SUPFAM" id="SSF56672">
    <property type="entry name" value="DNA/RNA polymerases"/>
    <property type="match status" value="1"/>
</dbReference>
<dbReference type="GO" id="GO:0003968">
    <property type="term" value="F:RNA-directed RNA polymerase activity"/>
    <property type="evidence" value="ECO:0007669"/>
    <property type="project" value="UniProtKB-KW"/>
</dbReference>
<feature type="compositionally biased region" description="Basic and acidic residues" evidence="4">
    <location>
        <begin position="88"/>
        <end position="103"/>
    </location>
</feature>
<feature type="region of interest" description="Disordered" evidence="4">
    <location>
        <begin position="161"/>
        <end position="192"/>
    </location>
</feature>
<reference evidence="5" key="1">
    <citation type="submission" date="2023-10" db="EMBL/GenBank/DDBJ databases">
        <authorList>
            <person name="Grybchuk D."/>
            <person name="Galan A."/>
            <person name="Klocek D."/>
            <person name="Macedo D.H."/>
            <person name="Wolf Y.I."/>
            <person name="Votypka J."/>
            <person name="Butenko A."/>
            <person name="Lukes J."/>
            <person name="Neri U."/>
            <person name="Zahonova K."/>
            <person name="Kostygov A.Y."/>
            <person name="Koonin E.V."/>
            <person name="Yurchenko V."/>
        </authorList>
    </citation>
    <scope>NUCLEOTIDE SEQUENCE</scope>
    <source>
        <strain evidence="5">CV03_NarnaP</strain>
    </source>
</reference>
<sequence length="1217" mass="139120">MARHVDPNLLVWSTPIAERFRFFTIIDEETNATSRIAYDCVEGLWVSPEQASVGSKVSLQPSGTPTPGRRSVQTSTGKNPVGAQKPKPKPERKARRLEVRDSGASKAVRNPKGAQKIQLKPERKADRSFESSRATSVRLVSVRTGSGKTVQSFRKVQGVQLPSNQAKVTGKGPAEPSRVKSRSSNRRELSERETLHQLSKIGKVIQRPQRDPSIFRSFKVRCDKKGYNPSYLRWYCIGSVSQYRPPFPIGNYLDVQKSYQDQCVKAEMAKHKGISEDDLKSILAKDSNTSWMVCEPHRCKIPRLKPYILEELSYIQPEVTLRFRHLSLNDLIEAQNNTLAFYDHVFFIRENLIGHSKIISIGQKYFLASLVNRDRSIKWFKDYIEVIKRTISSEDSSYDSALQRLKERDIDLYNENFFLSLLSMEPWRVIAETKTRTHFIERVFGALTARSMAKPSRNQEDKAYEDFKRIISRVNPCQLDIGLVKRMSILFGRECVKTSRPKPNPFIKLDLGTTACLEYTHSDGGRTAFFRDRFIPWLKASPSVSEEIKVGNNLICTIPPGIPRFRTVLAPGSESPPDGDFDDPNPNLEVERGIFDLFGWADTCKVGYSPNIGYQLYIYSLSNECTSDIYTDTSGSYPQVHASPVLENGGKTRWITIMSMFDSIVQSMAQNYIQPYLMLHPDVNPIFTKYNLAWQMLNKQPPRDCTYHNSLYVSDYSNATDAIDHRVARALLEGFLEGVGEDPHGSLVLPGIESLCKEKALFHRRDRGKEGIIPTISHSGIFMGEPLTKVTLTIFMHVLPLIALHQSNGRIYVSSDKFNPPPWYFYYAPGDDHVASGPQWFLDSLQSTSDLLGMILNREKTYQSHSFVPLCEQWLYVPNLRNHVTTVEACDNLQSYLRSGWVETLKLKLFSPAAVSEKFHHVEDYSILGRATSLATCLRKLVPTWSNQERENFRDYFIHRYIDQLPPRNWWQYHFVFLKTQVGGLGLSISDGEELRHWNLIPSSLRRSMVSFFVSDASELWEKLPCICMPKAVYGYDVSALEDAVTTLAHTYELSKADKSCNPKETRSLREIKESLKGLLFDFAISTEKLKVHRRGTSQRYETRLRNCFASTCDLRDIRGNDIGGDFLLVATEEEKLRIPELFGIPPSSYEVETLDSYLKATREYQPHTNPLPHYRLVCEAEKYLPRYRVPDDLYSRLRRCSVFLGVPSEALQRLPV</sequence>
<proteinExistence type="predicted"/>
<evidence type="ECO:0000256" key="1">
    <source>
        <dbReference type="ARBA" id="ARBA00022484"/>
    </source>
</evidence>
<feature type="compositionally biased region" description="Polar residues" evidence="4">
    <location>
        <begin position="52"/>
        <end position="78"/>
    </location>
</feature>
<evidence type="ECO:0000256" key="2">
    <source>
        <dbReference type="ARBA" id="ARBA00022679"/>
    </source>
</evidence>
<keyword evidence="2" id="KW-0808">Transferase</keyword>
<organism evidence="5">
    <name type="scientific">Obscuromonas narnavirus 1</name>
    <dbReference type="NCBI Taxonomy" id="3157914"/>
    <lineage>
        <taxon>Viruses</taxon>
        <taxon>Riboviria</taxon>
        <taxon>Orthornavirae</taxon>
        <taxon>Lenarviricota</taxon>
        <taxon>Amabiliviricetes</taxon>
        <taxon>Wolframvirales</taxon>
        <taxon>Narnaviridae</taxon>
    </lineage>
</organism>
<dbReference type="InterPro" id="IPR043502">
    <property type="entry name" value="DNA/RNA_pol_sf"/>
</dbReference>
<feature type="compositionally biased region" description="Basic and acidic residues" evidence="4">
    <location>
        <begin position="119"/>
        <end position="130"/>
    </location>
</feature>
<feature type="region of interest" description="Disordered" evidence="4">
    <location>
        <begin position="52"/>
        <end position="136"/>
    </location>
</feature>
<accession>A0AAU7BNV9</accession>
<name>A0AAU7BNV9_9VIRU</name>
<dbReference type="EMBL" id="OR723805">
    <property type="protein sequence ID" value="XBG55441.1"/>
    <property type="molecule type" value="Genomic_RNA"/>
</dbReference>
<evidence type="ECO:0000256" key="3">
    <source>
        <dbReference type="ARBA" id="ARBA00022695"/>
    </source>
</evidence>
<keyword evidence="3" id="KW-0548">Nucleotidyltransferase</keyword>
<reference evidence="5" key="2">
    <citation type="journal article" date="2024" name="Virus Evol.">
        <title>Identification of diverse RNA viruses in Obscuromonas flagellates (Euglenozoa: Trypanosomatidae: Blastocrithidiinae).</title>
        <authorList>
            <person name="Grybchuk D."/>
            <person name="Galan A."/>
            <person name="Klocek D."/>
            <person name="Macedo D.H."/>
            <person name="Wolf Y.I."/>
            <person name="Votypka J."/>
            <person name="Butenko A."/>
            <person name="Lukes J."/>
            <person name="Neri U."/>
            <person name="Zahonova K."/>
            <person name="Kostygov A.Y."/>
            <person name="Koonin E.V."/>
            <person name="Yurchenko V."/>
        </authorList>
    </citation>
    <scope>NUCLEOTIDE SEQUENCE</scope>
    <source>
        <strain evidence="5">CV03_NarnaP</strain>
    </source>
</reference>
<keyword evidence="1 5" id="KW-0696">RNA-directed RNA polymerase</keyword>